<keyword evidence="1" id="KW-0812">Transmembrane</keyword>
<keyword evidence="1" id="KW-0472">Membrane</keyword>
<evidence type="ECO:0000313" key="3">
    <source>
        <dbReference type="Proteomes" id="UP000326961"/>
    </source>
</evidence>
<protein>
    <submittedName>
        <fullName evidence="2">DUF2798 domain-containing protein</fullName>
    </submittedName>
</protein>
<gene>
    <name evidence="2" type="ORF">D4A35_09460</name>
</gene>
<dbReference type="AlphaFoldDB" id="A0A5P3XFP3"/>
<dbReference type="Proteomes" id="UP000326961">
    <property type="component" value="Chromosome"/>
</dbReference>
<dbReference type="InterPro" id="IPR021529">
    <property type="entry name" value="DUF2798"/>
</dbReference>
<evidence type="ECO:0000313" key="2">
    <source>
        <dbReference type="EMBL" id="QEZ69147.1"/>
    </source>
</evidence>
<feature type="transmembrane region" description="Helical" evidence="1">
    <location>
        <begin position="82"/>
        <end position="108"/>
    </location>
</feature>
<dbReference type="RefSeq" id="WP_150886755.1">
    <property type="nucleotide sequence ID" value="NZ_CP032452.1"/>
</dbReference>
<sequence>MFKNKKEHFIFILMICTTMVFIMSCYNIAISEGFSLNIFKHAIMGFPLAFVYALIGDIFIVGKIVKFISSKILKPNDSMAKVGICMSFFTGCGMVIWMSLFGVVTNIGLSSNFIYAYIIAMFTNFIFAIPLNLLVVSPLMRFLFFKLFPPITHIDTQRKAI</sequence>
<dbReference type="PROSITE" id="PS51257">
    <property type="entry name" value="PROKAR_LIPOPROTEIN"/>
    <property type="match status" value="1"/>
</dbReference>
<keyword evidence="1" id="KW-1133">Transmembrane helix</keyword>
<accession>A0A5P3XFP3</accession>
<reference evidence="2 3" key="1">
    <citation type="submission" date="2018-09" db="EMBL/GenBank/DDBJ databases">
        <title>A clostridial neurotoxin that targets Anopheles mosquitoes.</title>
        <authorList>
            <person name="Contreras E."/>
            <person name="Masuyer G."/>
            <person name="Qureshi N."/>
            <person name="Chawla S."/>
            <person name="Lim H.L."/>
            <person name="Chen J."/>
            <person name="Stenmark P."/>
            <person name="Gill S."/>
        </authorList>
    </citation>
    <scope>NUCLEOTIDE SEQUENCE [LARGE SCALE GENOMIC DNA]</scope>
    <source>
        <strain evidence="2 3">Cbm</strain>
    </source>
</reference>
<organism evidence="2 3">
    <name type="scientific">Paraclostridium bifermentans</name>
    <name type="common">Clostridium bifermentans</name>
    <dbReference type="NCBI Taxonomy" id="1490"/>
    <lineage>
        <taxon>Bacteria</taxon>
        <taxon>Bacillati</taxon>
        <taxon>Bacillota</taxon>
        <taxon>Clostridia</taxon>
        <taxon>Peptostreptococcales</taxon>
        <taxon>Peptostreptococcaceae</taxon>
        <taxon>Paraclostridium</taxon>
    </lineage>
</organism>
<feature type="transmembrane region" description="Helical" evidence="1">
    <location>
        <begin position="9"/>
        <end position="30"/>
    </location>
</feature>
<dbReference type="Pfam" id="PF11391">
    <property type="entry name" value="DUF2798"/>
    <property type="match status" value="2"/>
</dbReference>
<name>A0A5P3XFP3_PARBF</name>
<feature type="transmembrane region" description="Helical" evidence="1">
    <location>
        <begin position="42"/>
        <end position="61"/>
    </location>
</feature>
<evidence type="ECO:0000256" key="1">
    <source>
        <dbReference type="SAM" id="Phobius"/>
    </source>
</evidence>
<dbReference type="EMBL" id="CP032452">
    <property type="protein sequence ID" value="QEZ69147.1"/>
    <property type="molecule type" value="Genomic_DNA"/>
</dbReference>
<feature type="transmembrane region" description="Helical" evidence="1">
    <location>
        <begin position="114"/>
        <end position="136"/>
    </location>
</feature>
<proteinExistence type="predicted"/>